<evidence type="ECO:0000256" key="1">
    <source>
        <dbReference type="SAM" id="Phobius"/>
    </source>
</evidence>
<feature type="transmembrane region" description="Helical" evidence="1">
    <location>
        <begin position="115"/>
        <end position="138"/>
    </location>
</feature>
<feature type="transmembrane region" description="Helical" evidence="1">
    <location>
        <begin position="53"/>
        <end position="76"/>
    </location>
</feature>
<protein>
    <submittedName>
        <fullName evidence="2">Undecaprenyl-phosphate glucose phosphotransferase</fullName>
    </submittedName>
</protein>
<dbReference type="AlphaFoldDB" id="A0AAP3K3S2"/>
<gene>
    <name evidence="2" type="ORF">PL594_21725</name>
</gene>
<feature type="transmembrane region" description="Helical" evidence="1">
    <location>
        <begin position="88"/>
        <end position="109"/>
    </location>
</feature>
<sequence length="215" mass="24779">MTMKDKLASYNHLIETFVIVTETFLCGLLFLLFSKLSNEMQWDSLQVGGTTVLQVMLTLMLCYALCAIHSGVVLHRRKVHSLQIWKRVFENMFLFVLLGGLVLSVGKYADIASLFMLEYLFLLFLCLVSFRFTLRLLIRLYRMSKKHTRFVVLVGSTDNNLEIYHEMSGSEDTGYSVVGYFDGQANPAFPVECPYLGQPAQVQEYLEKHDYVHYL</sequence>
<comment type="caution">
    <text evidence="2">The sequence shown here is derived from an EMBL/GenBank/DDBJ whole genome shotgun (WGS) entry which is preliminary data.</text>
</comment>
<evidence type="ECO:0000313" key="2">
    <source>
        <dbReference type="EMBL" id="MDB0854112.1"/>
    </source>
</evidence>
<name>A0AAP3K3S2_PHOVU</name>
<dbReference type="EMBL" id="JAQKEI010000050">
    <property type="protein sequence ID" value="MDB0854112.1"/>
    <property type="molecule type" value="Genomic_DNA"/>
</dbReference>
<dbReference type="Pfam" id="PF13727">
    <property type="entry name" value="CoA_binding_3"/>
    <property type="match status" value="1"/>
</dbReference>
<reference evidence="2" key="1">
    <citation type="submission" date="2023-01" db="EMBL/GenBank/DDBJ databases">
        <title>Human gut microbiome strain richness.</title>
        <authorList>
            <person name="Chen-Liaw A."/>
        </authorList>
    </citation>
    <scope>NUCLEOTIDE SEQUENCE</scope>
    <source>
        <strain evidence="2">H9_m1001271B151109d0_201107</strain>
    </source>
</reference>
<accession>A0AAP3K3S2</accession>
<dbReference type="Proteomes" id="UP001210999">
    <property type="component" value="Unassembled WGS sequence"/>
</dbReference>
<keyword evidence="1" id="KW-0472">Membrane</keyword>
<organism evidence="2 3">
    <name type="scientific">Phocaeicola vulgatus</name>
    <name type="common">Bacteroides vulgatus</name>
    <dbReference type="NCBI Taxonomy" id="821"/>
    <lineage>
        <taxon>Bacteria</taxon>
        <taxon>Pseudomonadati</taxon>
        <taxon>Bacteroidota</taxon>
        <taxon>Bacteroidia</taxon>
        <taxon>Bacteroidales</taxon>
        <taxon>Bacteroidaceae</taxon>
        <taxon>Phocaeicola</taxon>
    </lineage>
</organism>
<evidence type="ECO:0000313" key="3">
    <source>
        <dbReference type="Proteomes" id="UP001210999"/>
    </source>
</evidence>
<feature type="transmembrane region" description="Helical" evidence="1">
    <location>
        <begin position="12"/>
        <end position="33"/>
    </location>
</feature>
<keyword evidence="1" id="KW-0812">Transmembrane</keyword>
<keyword evidence="1" id="KW-1133">Transmembrane helix</keyword>
<proteinExistence type="predicted"/>
<feature type="non-terminal residue" evidence="2">
    <location>
        <position position="215"/>
    </location>
</feature>